<dbReference type="EMBL" id="CM045760">
    <property type="protein sequence ID" value="KAI8027267.1"/>
    <property type="molecule type" value="Genomic_DNA"/>
</dbReference>
<proteinExistence type="predicted"/>
<gene>
    <name evidence="1" type="ORF">LOK49_LG02G03306</name>
</gene>
<reference evidence="1 2" key="1">
    <citation type="journal article" date="2022" name="Plant J.">
        <title>Chromosome-level genome of Camellia lanceoleosa provides a valuable resource for understanding genome evolution and self-incompatibility.</title>
        <authorList>
            <person name="Gong W."/>
            <person name="Xiao S."/>
            <person name="Wang L."/>
            <person name="Liao Z."/>
            <person name="Chang Y."/>
            <person name="Mo W."/>
            <person name="Hu G."/>
            <person name="Li W."/>
            <person name="Zhao G."/>
            <person name="Zhu H."/>
            <person name="Hu X."/>
            <person name="Ji K."/>
            <person name="Xiang X."/>
            <person name="Song Q."/>
            <person name="Yuan D."/>
            <person name="Jin S."/>
            <person name="Zhang L."/>
        </authorList>
    </citation>
    <scope>NUCLEOTIDE SEQUENCE [LARGE SCALE GENOMIC DNA]</scope>
    <source>
        <strain evidence="1">SQ_2022a</strain>
    </source>
</reference>
<name>A0ACC0IQT0_9ERIC</name>
<accession>A0ACC0IQT0</accession>
<evidence type="ECO:0000313" key="1">
    <source>
        <dbReference type="EMBL" id="KAI8027267.1"/>
    </source>
</evidence>
<comment type="caution">
    <text evidence="1">The sequence shown here is derived from an EMBL/GenBank/DDBJ whole genome shotgun (WGS) entry which is preliminary data.</text>
</comment>
<dbReference type="Proteomes" id="UP001060215">
    <property type="component" value="Chromosome 3"/>
</dbReference>
<keyword evidence="2" id="KW-1185">Reference proteome</keyword>
<organism evidence="1 2">
    <name type="scientific">Camellia lanceoleosa</name>
    <dbReference type="NCBI Taxonomy" id="1840588"/>
    <lineage>
        <taxon>Eukaryota</taxon>
        <taxon>Viridiplantae</taxon>
        <taxon>Streptophyta</taxon>
        <taxon>Embryophyta</taxon>
        <taxon>Tracheophyta</taxon>
        <taxon>Spermatophyta</taxon>
        <taxon>Magnoliopsida</taxon>
        <taxon>eudicotyledons</taxon>
        <taxon>Gunneridae</taxon>
        <taxon>Pentapetalae</taxon>
        <taxon>asterids</taxon>
        <taxon>Ericales</taxon>
        <taxon>Theaceae</taxon>
        <taxon>Camellia</taxon>
    </lineage>
</organism>
<sequence length="834" mass="95320">MFVQVRESSGGSRNFNQGPLAFNITEYDGGTPPLEYYPYSWTQSANILFVDAPVGTGFSYPTNSSAFPTSDTKSALQTYEFLIKWINEHPEYLKNQLFIGADSYSGITAPMVVQHILDGNEAGDKLRLNLKVVFSLNCLQGYLLGNPVTDSYIDDNSRIPYVHRVNLISDELYEDAKLYCHGDYVNVQFNNSLCVTALLAIKHCLLQINLAQILEPQCAFSSPRRMEIEWDLRVREAETIEYLDSLNKLPKLTCRSFSYMLSHKWANDKAVQKALNVREGTMNYTSWMRCAKTLPFYTEDVSSTIDYHKNFTKTGLRALVYSGDHDISVPYIGTLEWINSLGVPIFDQWRPWFVDGQIAGYTVKYSEHGYRLTYATVKGAGHTAPEYYRRECYIQIVKTLPGYYGDLPFSLETGYIGVAESQLFYYFIKSEGNPKEDPLLLWYSGGPGCSTLNGLIYEIGPLAFNITEYDGGIPPLEYYPYSWTQSANILFVDAPVGTGFSYPTNSSAFPTSDTKSALQTYEFLIKWINEHPKYLKNQLFIGADSYSGITAPMVVQHILDGNEAGDKPRLNLKGCILGCPRTDVIINENSKITYSHRMALISDELYKETKTSCNGNYYEVDPNQAECFENLQKVSKLTHDINKNCILEPKCTWASPEQNGESDRRSIEEEQENFIFSPLKIPEMWCHNFNYALSYVWANDDSVQQALYVRKGRVKDWKRCDKNLDYTMNVASVLDLHRNLTSYGLQVLVYNGDHDLTVPNTGTQDWIKLLNLTVVNDWRPWLVDGEVAGYTIKYSEHGYRLTYATVLGAGHPPQEYKRRQCYEMFQRWIHYYPL</sequence>
<evidence type="ECO:0000313" key="2">
    <source>
        <dbReference type="Proteomes" id="UP001060215"/>
    </source>
</evidence>
<protein>
    <submittedName>
        <fullName evidence="1">Serine carboxypeptidase-like 18</fullName>
    </submittedName>
</protein>